<reference evidence="1" key="1">
    <citation type="submission" date="2014-11" db="EMBL/GenBank/DDBJ databases">
        <authorList>
            <person name="Amaro Gonzalez C."/>
        </authorList>
    </citation>
    <scope>NUCLEOTIDE SEQUENCE</scope>
</reference>
<dbReference type="AlphaFoldDB" id="A0A0E9W795"/>
<accession>A0A0E9W795</accession>
<organism evidence="1">
    <name type="scientific">Anguilla anguilla</name>
    <name type="common">European freshwater eel</name>
    <name type="synonym">Muraena anguilla</name>
    <dbReference type="NCBI Taxonomy" id="7936"/>
    <lineage>
        <taxon>Eukaryota</taxon>
        <taxon>Metazoa</taxon>
        <taxon>Chordata</taxon>
        <taxon>Craniata</taxon>
        <taxon>Vertebrata</taxon>
        <taxon>Euteleostomi</taxon>
        <taxon>Actinopterygii</taxon>
        <taxon>Neopterygii</taxon>
        <taxon>Teleostei</taxon>
        <taxon>Anguilliformes</taxon>
        <taxon>Anguillidae</taxon>
        <taxon>Anguilla</taxon>
    </lineage>
</organism>
<evidence type="ECO:0000313" key="1">
    <source>
        <dbReference type="EMBL" id="JAH86229.1"/>
    </source>
</evidence>
<dbReference type="EMBL" id="GBXM01022348">
    <property type="protein sequence ID" value="JAH86229.1"/>
    <property type="molecule type" value="Transcribed_RNA"/>
</dbReference>
<name>A0A0E9W795_ANGAN</name>
<sequence length="47" mass="5537">MISLPSNNPRFNGWTDVQDCTLKEYKVAVLPLFFYLFPEDPSVRKFL</sequence>
<protein>
    <submittedName>
        <fullName evidence="1">Uncharacterized protein</fullName>
    </submittedName>
</protein>
<proteinExistence type="predicted"/>
<reference evidence="1" key="2">
    <citation type="journal article" date="2015" name="Fish Shellfish Immunol.">
        <title>Early steps in the European eel (Anguilla anguilla)-Vibrio vulnificus interaction in the gills: Role of the RtxA13 toxin.</title>
        <authorList>
            <person name="Callol A."/>
            <person name="Pajuelo D."/>
            <person name="Ebbesson L."/>
            <person name="Teles M."/>
            <person name="MacKenzie S."/>
            <person name="Amaro C."/>
        </authorList>
    </citation>
    <scope>NUCLEOTIDE SEQUENCE</scope>
</reference>